<dbReference type="WBParaSite" id="HDID_0000121001-mRNA-1">
    <property type="protein sequence ID" value="HDID_0000121001-mRNA-1"/>
    <property type="gene ID" value="HDID_0000121001"/>
</dbReference>
<feature type="compositionally biased region" description="Low complexity" evidence="2">
    <location>
        <begin position="181"/>
        <end position="194"/>
    </location>
</feature>
<evidence type="ECO:0000256" key="3">
    <source>
        <dbReference type="SAM" id="Phobius"/>
    </source>
</evidence>
<dbReference type="PANTHER" id="PTHR11360">
    <property type="entry name" value="MONOCARBOXYLATE TRANSPORTER"/>
    <property type="match status" value="1"/>
</dbReference>
<feature type="compositionally biased region" description="Low complexity" evidence="2">
    <location>
        <begin position="140"/>
        <end position="164"/>
    </location>
</feature>
<keyword evidence="3" id="KW-0472">Membrane</keyword>
<feature type="transmembrane region" description="Helical" evidence="3">
    <location>
        <begin position="679"/>
        <end position="701"/>
    </location>
</feature>
<feature type="transmembrane region" description="Helical" evidence="3">
    <location>
        <begin position="621"/>
        <end position="640"/>
    </location>
</feature>
<comment type="subcellular location">
    <subcellularLocation>
        <location evidence="1">Membrane</location>
        <topology evidence="1">Multi-pass membrane protein</topology>
    </subcellularLocation>
</comment>
<reference evidence="9" key="1">
    <citation type="submission" date="2016-04" db="UniProtKB">
        <authorList>
            <consortium name="WormBaseParasite"/>
        </authorList>
    </citation>
    <scope>IDENTIFICATION</scope>
</reference>
<dbReference type="SUPFAM" id="SSF103473">
    <property type="entry name" value="MFS general substrate transporter"/>
    <property type="match status" value="1"/>
</dbReference>
<dbReference type="AlphaFoldDB" id="A0A158QCA9"/>
<dbReference type="GO" id="GO:0008028">
    <property type="term" value="F:monocarboxylic acid transmembrane transporter activity"/>
    <property type="evidence" value="ECO:0007669"/>
    <property type="project" value="TreeGrafter"/>
</dbReference>
<feature type="transmembrane region" description="Helical" evidence="3">
    <location>
        <begin position="335"/>
        <end position="354"/>
    </location>
</feature>
<feature type="domain" description="Major facilitator superfamily (MFS) profile" evidence="4">
    <location>
        <begin position="203"/>
        <end position="773"/>
    </location>
</feature>
<dbReference type="InterPro" id="IPR036259">
    <property type="entry name" value="MFS_trans_sf"/>
</dbReference>
<dbReference type="PANTHER" id="PTHR11360:SF284">
    <property type="entry name" value="EG:103B4.3 PROTEIN-RELATED"/>
    <property type="match status" value="1"/>
</dbReference>
<feature type="transmembrane region" description="Helical" evidence="3">
    <location>
        <begin position="296"/>
        <end position="323"/>
    </location>
</feature>
<feature type="transmembrane region" description="Helical" evidence="3">
    <location>
        <begin position="652"/>
        <end position="673"/>
    </location>
</feature>
<evidence type="ECO:0000313" key="7">
    <source>
        <dbReference type="Proteomes" id="UP000274504"/>
    </source>
</evidence>
<dbReference type="InterPro" id="IPR020846">
    <property type="entry name" value="MFS_dom"/>
</dbReference>
<feature type="transmembrane region" description="Helical" evidence="3">
    <location>
        <begin position="247"/>
        <end position="265"/>
    </location>
</feature>
<evidence type="ECO:0000313" key="9">
    <source>
        <dbReference type="WBParaSite" id="HDID_0000121001-mRNA-1"/>
    </source>
</evidence>
<organism evidence="9">
    <name type="scientific">Hymenolepis diminuta</name>
    <name type="common">Rat tapeworm</name>
    <dbReference type="NCBI Taxonomy" id="6216"/>
    <lineage>
        <taxon>Eukaryota</taxon>
        <taxon>Metazoa</taxon>
        <taxon>Spiralia</taxon>
        <taxon>Lophotrochozoa</taxon>
        <taxon>Platyhelminthes</taxon>
        <taxon>Cestoda</taxon>
        <taxon>Eucestoda</taxon>
        <taxon>Cyclophyllidea</taxon>
        <taxon>Hymenolepididae</taxon>
        <taxon>Hymenolepis</taxon>
    </lineage>
</organism>
<reference evidence="6 8" key="3">
    <citation type="submission" date="2019-07" db="EMBL/GenBank/DDBJ databases">
        <authorList>
            <person name="Jastrzebski P J."/>
            <person name="Paukszto L."/>
            <person name="Jastrzebski P J."/>
        </authorList>
    </citation>
    <scope>NUCLEOTIDE SEQUENCE [LARGE SCALE GENOMIC DNA]</scope>
    <source>
        <strain evidence="6 8">WMS-il1</strain>
    </source>
</reference>
<feature type="region of interest" description="Disordered" evidence="2">
    <location>
        <begin position="139"/>
        <end position="197"/>
    </location>
</feature>
<dbReference type="Gene3D" id="1.20.1250.20">
    <property type="entry name" value="MFS general substrate transporter like domains"/>
    <property type="match status" value="2"/>
</dbReference>
<feature type="transmembrane region" description="Helical" evidence="3">
    <location>
        <begin position="360"/>
        <end position="382"/>
    </location>
</feature>
<proteinExistence type="predicted"/>
<feature type="transmembrane region" description="Helical" evidence="3">
    <location>
        <begin position="202"/>
        <end position="227"/>
    </location>
</feature>
<evidence type="ECO:0000259" key="4">
    <source>
        <dbReference type="PROSITE" id="PS50850"/>
    </source>
</evidence>
<reference evidence="5 7" key="2">
    <citation type="submission" date="2018-11" db="EMBL/GenBank/DDBJ databases">
        <authorList>
            <consortium name="Pathogen Informatics"/>
        </authorList>
    </citation>
    <scope>NUCLEOTIDE SEQUENCE [LARGE SCALE GENOMIC DNA]</scope>
</reference>
<dbReference type="GO" id="GO:0016020">
    <property type="term" value="C:membrane"/>
    <property type="evidence" value="ECO:0007669"/>
    <property type="project" value="UniProtKB-SubCell"/>
</dbReference>
<dbReference type="EMBL" id="CABIJS010000089">
    <property type="protein sequence ID" value="VUZ42485.1"/>
    <property type="molecule type" value="Genomic_DNA"/>
</dbReference>
<sequence>MDANNAKRSKQIIETSSAHNHVAWTAGRLCIEENSTDTDRNISLIDHPNNMNHVVSEFSFVNYVRNHFSKHDFKLKRRKKVVLKSLQKSGPDIALSSSSSPDEPQNLEKSEFFSASDSMVQLRGGILRNYQNIVRRKDSFSSSSSSSTSTSSSTSDSSSCLDSSNTNDEYSSSATRRDSSSSDSSSESESELSPPEAPDGGWGWIIVFATFFIQMIDDGVAVSFGIFLDDLAEEFGTSLSVTSWVGAFGYGIPCLAAPLASMLINRFQCRRVCVIGGLISAIGCALAFFVESMLGLVLTFGILVGFGASLSSTAALIIVSLYFDDRRATATGLSIAGSGVGSFVFAPLVNYLISVYTWRGAMLVLSGIFTHIVVFGCLMRPVETGRQRRKRQLLLRMENFAKESGFKLPEVYLKSEEDSIDRRIHLLRKLLTSPQHHSSVSSDSNSVNSIIITASKGQNEESILLKESSEGRQLITSRSAFPDLASNSAATTICNALALIPPVYGRTKRSIYHRSTAIQSVTENQLRTTLSMPDLQGSTSSLISSESSLDFTPLGRVRHGFNRGIRNVRRNLRSVIDPSMFESLSFNLFLISTLSLFFWCNVTYFFITIYASAHVGISNRLAAMLLAIMGSSDMVGEVAYGWAADQNWSNILYLYTSGVMLCGLATMLVPLAASFWSLVLYNLIFGFTMAANDSLCTIIVIEFLGLSRLVNGLGLCLFCQGFASIFGPPVIGYIIDATESYTVAFTIGGAGIFLAGLVMCPAIIRQIQHRQAKKRRLEARKQAAAANCVTATGDDILVCSSPQNMNPSTDL</sequence>
<evidence type="ECO:0000313" key="6">
    <source>
        <dbReference type="EMBL" id="VUZ42485.1"/>
    </source>
</evidence>
<evidence type="ECO:0000313" key="8">
    <source>
        <dbReference type="Proteomes" id="UP000321570"/>
    </source>
</evidence>
<gene>
    <name evidence="5" type="ORF">HDID_LOCUS1211</name>
    <name evidence="6" type="ORF">WMSIL1_LOCUS3257</name>
</gene>
<keyword evidence="8" id="KW-1185">Reference proteome</keyword>
<feature type="transmembrane region" description="Helical" evidence="3">
    <location>
        <begin position="741"/>
        <end position="764"/>
    </location>
</feature>
<dbReference type="Proteomes" id="UP000321570">
    <property type="component" value="Unassembled WGS sequence"/>
</dbReference>
<feature type="transmembrane region" description="Helical" evidence="3">
    <location>
        <begin position="588"/>
        <end position="609"/>
    </location>
</feature>
<dbReference type="InterPro" id="IPR011701">
    <property type="entry name" value="MFS"/>
</dbReference>
<keyword evidence="3" id="KW-1133">Transmembrane helix</keyword>
<dbReference type="STRING" id="6216.A0A158QCA9"/>
<dbReference type="EMBL" id="UYSG01000209">
    <property type="protein sequence ID" value="VDL18672.1"/>
    <property type="molecule type" value="Genomic_DNA"/>
</dbReference>
<dbReference type="PROSITE" id="PS50850">
    <property type="entry name" value="MFS"/>
    <property type="match status" value="1"/>
</dbReference>
<evidence type="ECO:0000256" key="1">
    <source>
        <dbReference type="ARBA" id="ARBA00004141"/>
    </source>
</evidence>
<dbReference type="CDD" id="cd17352">
    <property type="entry name" value="MFS_MCT_SLC16"/>
    <property type="match status" value="1"/>
</dbReference>
<dbReference type="InterPro" id="IPR050327">
    <property type="entry name" value="Proton-linked_MCT"/>
</dbReference>
<evidence type="ECO:0000313" key="5">
    <source>
        <dbReference type="EMBL" id="VDL18672.1"/>
    </source>
</evidence>
<dbReference type="Pfam" id="PF07690">
    <property type="entry name" value="MFS_1"/>
    <property type="match status" value="2"/>
</dbReference>
<feature type="transmembrane region" description="Helical" evidence="3">
    <location>
        <begin position="272"/>
        <end position="290"/>
    </location>
</feature>
<name>A0A158QCA9_HYMDI</name>
<accession>A0A158QCA9</accession>
<evidence type="ECO:0000256" key="2">
    <source>
        <dbReference type="SAM" id="MobiDB-lite"/>
    </source>
</evidence>
<dbReference type="Proteomes" id="UP000274504">
    <property type="component" value="Unassembled WGS sequence"/>
</dbReference>
<dbReference type="OrthoDB" id="6509908at2759"/>
<feature type="transmembrane region" description="Helical" evidence="3">
    <location>
        <begin position="713"/>
        <end position="735"/>
    </location>
</feature>
<protein>
    <submittedName>
        <fullName evidence="9">MFS domain-containing protein</fullName>
    </submittedName>
</protein>
<keyword evidence="3" id="KW-0812">Transmembrane</keyword>